<dbReference type="PANTHER" id="PTHR40055">
    <property type="entry name" value="TRANSCRIPTIONAL REGULATOR YGIV-RELATED"/>
    <property type="match status" value="1"/>
</dbReference>
<dbReference type="GO" id="GO:0043565">
    <property type="term" value="F:sequence-specific DNA binding"/>
    <property type="evidence" value="ECO:0007669"/>
    <property type="project" value="InterPro"/>
</dbReference>
<accession>A0A4R9IK48</accession>
<dbReference type="InterPro" id="IPR020449">
    <property type="entry name" value="Tscrpt_reg_AraC-type_HTH"/>
</dbReference>
<dbReference type="PRINTS" id="PR00032">
    <property type="entry name" value="HTHARAC"/>
</dbReference>
<dbReference type="InterPro" id="IPR011256">
    <property type="entry name" value="Reg_factor_effector_dom_sf"/>
</dbReference>
<dbReference type="Gene3D" id="1.10.10.60">
    <property type="entry name" value="Homeodomain-like"/>
    <property type="match status" value="2"/>
</dbReference>
<feature type="domain" description="HTH araC/xylS-type" evidence="4">
    <location>
        <begin position="8"/>
        <end position="106"/>
    </location>
</feature>
<dbReference type="PROSITE" id="PS00041">
    <property type="entry name" value="HTH_ARAC_FAMILY_1"/>
    <property type="match status" value="1"/>
</dbReference>
<gene>
    <name evidence="5" type="ORF">EHQ23_04690</name>
    <name evidence="6" type="ORF">EHQ26_17215</name>
</gene>
<dbReference type="PANTHER" id="PTHR40055:SF1">
    <property type="entry name" value="TRANSCRIPTIONAL REGULATOR YGIV-RELATED"/>
    <property type="match status" value="1"/>
</dbReference>
<dbReference type="SUPFAM" id="SSF46689">
    <property type="entry name" value="Homeodomain-like"/>
    <property type="match status" value="2"/>
</dbReference>
<dbReference type="InterPro" id="IPR018060">
    <property type="entry name" value="HTH_AraC"/>
</dbReference>
<dbReference type="PROSITE" id="PS01124">
    <property type="entry name" value="HTH_ARAC_FAMILY_2"/>
    <property type="match status" value="1"/>
</dbReference>
<dbReference type="InterPro" id="IPR018062">
    <property type="entry name" value="HTH_AraC-typ_CS"/>
</dbReference>
<dbReference type="SMART" id="SM00342">
    <property type="entry name" value="HTH_ARAC"/>
    <property type="match status" value="1"/>
</dbReference>
<protein>
    <submittedName>
        <fullName evidence="5">Helix-turn-helix domain-containing protein</fullName>
    </submittedName>
</protein>
<sequence>MPKPPNLYPVWNKLEKQLNETIGLNQVAFFTGYSDWHFHRLFKSIQGENVKEYIRRLRLEKAAYELKITNFPILEIAIETGFLSHEAFSKAFKRVIGSTPSEFRKQFQKKKNIKKKTNHLTIPDGISKFGFQIKIISTFPIVYVRHIGSYEELPGPLAGSKEVLSLQSFIQNWSPSYSNHKWIGISQDDPEISPKGKIRFDLGITAGSSQNPIPEGFGIGSIPGGKYLQIRYQGSYHNLPKIYNWILNDYIKTTSYKLKNQPPWECYLNPQEKLDDKRITDIYFPIR</sequence>
<dbReference type="EMBL" id="RQFM01000010">
    <property type="protein sequence ID" value="TGK88148.1"/>
    <property type="molecule type" value="Genomic_DNA"/>
</dbReference>
<dbReference type="AlphaFoldDB" id="A0A4R9IK48"/>
<evidence type="ECO:0000313" key="8">
    <source>
        <dbReference type="Proteomes" id="UP000297918"/>
    </source>
</evidence>
<reference evidence="7 8" key="2">
    <citation type="journal article" date="2019" name="PLoS Negl. Trop. Dis.">
        <title>Revisiting the worldwide diversity of Leptospira species in the environment.</title>
        <authorList>
            <person name="Vincent A.T."/>
            <person name="Schiettekatte O."/>
            <person name="Bourhy P."/>
            <person name="Veyrier F.J."/>
            <person name="Picardeau M."/>
        </authorList>
    </citation>
    <scope>NUCLEOTIDE SEQUENCE [LARGE SCALE GENOMIC DNA]</scope>
    <source>
        <strain evidence="5 7">201800280</strain>
        <strain evidence="8">201800281</strain>
    </source>
</reference>
<dbReference type="InterPro" id="IPR050908">
    <property type="entry name" value="SmbC-like"/>
</dbReference>
<dbReference type="InterPro" id="IPR029442">
    <property type="entry name" value="GyrI-like"/>
</dbReference>
<proteinExistence type="predicted"/>
<evidence type="ECO:0000259" key="4">
    <source>
        <dbReference type="PROSITE" id="PS01124"/>
    </source>
</evidence>
<keyword evidence="3" id="KW-0804">Transcription</keyword>
<dbReference type="InterPro" id="IPR010499">
    <property type="entry name" value="AraC_E-bd"/>
</dbReference>
<dbReference type="Gene3D" id="3.20.80.10">
    <property type="entry name" value="Regulatory factor, effector binding domain"/>
    <property type="match status" value="1"/>
</dbReference>
<organism evidence="5 7">
    <name type="scientific">Leptospira bourretii</name>
    <dbReference type="NCBI Taxonomy" id="2484962"/>
    <lineage>
        <taxon>Bacteria</taxon>
        <taxon>Pseudomonadati</taxon>
        <taxon>Spirochaetota</taxon>
        <taxon>Spirochaetia</taxon>
        <taxon>Leptospirales</taxon>
        <taxon>Leptospiraceae</taxon>
        <taxon>Leptospira</taxon>
    </lineage>
</organism>
<dbReference type="Proteomes" id="UP000297918">
    <property type="component" value="Unassembled WGS sequence"/>
</dbReference>
<evidence type="ECO:0000313" key="7">
    <source>
        <dbReference type="Proteomes" id="UP000297394"/>
    </source>
</evidence>
<name>A0A4R9IK48_9LEPT</name>
<dbReference type="RefSeq" id="WP_135750059.1">
    <property type="nucleotide sequence ID" value="NZ_RQFL01000031.1"/>
</dbReference>
<keyword evidence="8" id="KW-1185">Reference proteome</keyword>
<dbReference type="GO" id="GO:0003700">
    <property type="term" value="F:DNA-binding transcription factor activity"/>
    <property type="evidence" value="ECO:0007669"/>
    <property type="project" value="InterPro"/>
</dbReference>
<dbReference type="InterPro" id="IPR009057">
    <property type="entry name" value="Homeodomain-like_sf"/>
</dbReference>
<evidence type="ECO:0000256" key="1">
    <source>
        <dbReference type="ARBA" id="ARBA00023015"/>
    </source>
</evidence>
<keyword evidence="1" id="KW-0805">Transcription regulation</keyword>
<comment type="caution">
    <text evidence="5">The sequence shown here is derived from an EMBL/GenBank/DDBJ whole genome shotgun (WGS) entry which is preliminary data.</text>
</comment>
<dbReference type="SMART" id="SM00871">
    <property type="entry name" value="AraC_E_bind"/>
    <property type="match status" value="1"/>
</dbReference>
<dbReference type="EMBL" id="RQFL01000031">
    <property type="protein sequence ID" value="TGK88798.1"/>
    <property type="molecule type" value="Genomic_DNA"/>
</dbReference>
<dbReference type="OrthoDB" id="5337216at2"/>
<dbReference type="Pfam" id="PF06445">
    <property type="entry name" value="GyrI-like"/>
    <property type="match status" value="1"/>
</dbReference>
<dbReference type="Proteomes" id="UP000297394">
    <property type="component" value="Unassembled WGS sequence"/>
</dbReference>
<evidence type="ECO:0000313" key="5">
    <source>
        <dbReference type="EMBL" id="TGK88148.1"/>
    </source>
</evidence>
<reference evidence="6" key="1">
    <citation type="submission" date="2018-10" db="EMBL/GenBank/DDBJ databases">
        <authorList>
            <person name="Vincent A.T."/>
            <person name="Schiettekatte O."/>
            <person name="Bourhy P."/>
            <person name="Veyrier F.J."/>
            <person name="Picardeau M."/>
        </authorList>
    </citation>
    <scope>NUCLEOTIDE SEQUENCE</scope>
    <source>
        <strain evidence="6">201800281</strain>
    </source>
</reference>
<evidence type="ECO:0000256" key="3">
    <source>
        <dbReference type="ARBA" id="ARBA00023163"/>
    </source>
</evidence>
<evidence type="ECO:0000313" key="6">
    <source>
        <dbReference type="EMBL" id="TGK88798.1"/>
    </source>
</evidence>
<dbReference type="SUPFAM" id="SSF55136">
    <property type="entry name" value="Probable bacterial effector-binding domain"/>
    <property type="match status" value="1"/>
</dbReference>
<dbReference type="Pfam" id="PF12833">
    <property type="entry name" value="HTH_18"/>
    <property type="match status" value="1"/>
</dbReference>
<keyword evidence="2" id="KW-0238">DNA-binding</keyword>
<evidence type="ECO:0000256" key="2">
    <source>
        <dbReference type="ARBA" id="ARBA00023125"/>
    </source>
</evidence>